<evidence type="ECO:0000256" key="1">
    <source>
        <dbReference type="ARBA" id="ARBA00004651"/>
    </source>
</evidence>
<feature type="transmembrane region" description="Helical" evidence="7">
    <location>
        <begin position="379"/>
        <end position="396"/>
    </location>
</feature>
<dbReference type="InterPro" id="IPR006707">
    <property type="entry name" value="T7SS_EccD"/>
</dbReference>
<dbReference type="Pfam" id="PF08817">
    <property type="entry name" value="YukD"/>
    <property type="match status" value="1"/>
</dbReference>
<comment type="similarity">
    <text evidence="2">Belongs to the EccD/Snm4 family.</text>
</comment>
<evidence type="ECO:0000256" key="2">
    <source>
        <dbReference type="ARBA" id="ARBA00006162"/>
    </source>
</evidence>
<feature type="transmembrane region" description="Helical" evidence="7">
    <location>
        <begin position="184"/>
        <end position="204"/>
    </location>
</feature>
<sequence>MAKVSFPARCAVAVVCGEHLISQVYPASVPVEVFLDDIVELLDDELKRRGLGGLESGLGYELQRANGTRLEVTKTLDELGVEDGTTLVLVPAGQGDSFAPQYESLSTGLARVGKKLFEPVTAATAAHTAIAIAAMCAAAILVLALRHRTVDDALLPTIVTGVFGLLLAGGAGAMASWWPQRQDLLSGFAWPAIPLLAVSLGAAAPGGLGSAHLFIAGLAVLAMTCGLMALTKRHITVGALIVTLCALGGAVALARMWRPIPAQWLGMCGLIALLLLVTLAPTFALWAARIRPPHFGSITGRDLFRRSDGLPVDAVEPVPDEGFEDAEGEAAEVNPDTTPRGAEIAAAARRANQVLTGICVAVAAALPIAVWATLLPGQAKSTAATVLAMLFVFIFISRGRSFTAKQQAVALVCGASAAVCVGVVKYVLAAPADSGSAVLWGTLALAVFAGLGLLAGLLVPVTRFTPLVRMLAEWLELLAIVAALPLAAWIGGLFTWVRMR</sequence>
<keyword evidence="4 7" id="KW-0812">Transmembrane</keyword>
<organism evidence="9 10">
    <name type="scientific">[Mycobacterium] burgundiense</name>
    <dbReference type="NCBI Taxonomy" id="3064286"/>
    <lineage>
        <taxon>Bacteria</taxon>
        <taxon>Bacillati</taxon>
        <taxon>Actinomycetota</taxon>
        <taxon>Actinomycetes</taxon>
        <taxon>Mycobacteriales</taxon>
        <taxon>Mycobacteriaceae</taxon>
        <taxon>Mycolicibacterium</taxon>
    </lineage>
</organism>
<keyword evidence="5 7" id="KW-1133">Transmembrane helix</keyword>
<name>A0ABM9L8C3_9MYCO</name>
<feature type="transmembrane region" description="Helical" evidence="7">
    <location>
        <begin position="157"/>
        <end position="177"/>
    </location>
</feature>
<dbReference type="InterPro" id="IPR044049">
    <property type="entry name" value="EccD_transm"/>
</dbReference>
<evidence type="ECO:0000256" key="5">
    <source>
        <dbReference type="ARBA" id="ARBA00022989"/>
    </source>
</evidence>
<keyword evidence="3" id="KW-1003">Cell membrane</keyword>
<evidence type="ECO:0000256" key="3">
    <source>
        <dbReference type="ARBA" id="ARBA00022475"/>
    </source>
</evidence>
<evidence type="ECO:0000259" key="8">
    <source>
        <dbReference type="Pfam" id="PF19053"/>
    </source>
</evidence>
<evidence type="ECO:0000313" key="10">
    <source>
        <dbReference type="Proteomes" id="UP001190465"/>
    </source>
</evidence>
<feature type="transmembrane region" description="Helical" evidence="7">
    <location>
        <begin position="408"/>
        <end position="428"/>
    </location>
</feature>
<evidence type="ECO:0000256" key="6">
    <source>
        <dbReference type="ARBA" id="ARBA00023136"/>
    </source>
</evidence>
<dbReference type="Pfam" id="PF19053">
    <property type="entry name" value="EccD"/>
    <property type="match status" value="1"/>
</dbReference>
<feature type="transmembrane region" description="Helical" evidence="7">
    <location>
        <begin position="354"/>
        <end position="373"/>
    </location>
</feature>
<dbReference type="EMBL" id="OY726397">
    <property type="protein sequence ID" value="CAJ1494512.1"/>
    <property type="molecule type" value="Genomic_DNA"/>
</dbReference>
<accession>A0ABM9L8C3</accession>
<feature type="transmembrane region" description="Helical" evidence="7">
    <location>
        <begin position="120"/>
        <end position="145"/>
    </location>
</feature>
<protein>
    <submittedName>
        <fullName evidence="9">Type VII secretion integral membrane protein EccD</fullName>
    </submittedName>
</protein>
<dbReference type="Proteomes" id="UP001190465">
    <property type="component" value="Chromosome"/>
</dbReference>
<evidence type="ECO:0000256" key="7">
    <source>
        <dbReference type="SAM" id="Phobius"/>
    </source>
</evidence>
<keyword evidence="6 7" id="KW-0472">Membrane</keyword>
<feature type="transmembrane region" description="Helical" evidence="7">
    <location>
        <begin position="474"/>
        <end position="497"/>
    </location>
</feature>
<feature type="transmembrane region" description="Helical" evidence="7">
    <location>
        <begin position="237"/>
        <end position="257"/>
    </location>
</feature>
<keyword evidence="10" id="KW-1185">Reference proteome</keyword>
<evidence type="ECO:0000256" key="4">
    <source>
        <dbReference type="ARBA" id="ARBA00022692"/>
    </source>
</evidence>
<dbReference type="Gene3D" id="3.10.20.90">
    <property type="entry name" value="Phosphatidylinositol 3-kinase Catalytic Subunit, Chain A, domain 1"/>
    <property type="match status" value="1"/>
</dbReference>
<feature type="transmembrane region" description="Helical" evidence="7">
    <location>
        <begin position="210"/>
        <end position="230"/>
    </location>
</feature>
<proteinExistence type="inferred from homology"/>
<dbReference type="NCBIfam" id="TIGR03920">
    <property type="entry name" value="T7SS_EccD"/>
    <property type="match status" value="1"/>
</dbReference>
<gene>
    <name evidence="9" type="primary">eccD</name>
    <name evidence="9" type="ORF">MU0053_000067</name>
</gene>
<evidence type="ECO:0000313" key="9">
    <source>
        <dbReference type="EMBL" id="CAJ1494512.1"/>
    </source>
</evidence>
<comment type="subcellular location">
    <subcellularLocation>
        <location evidence="1">Cell membrane</location>
        <topology evidence="1">Multi-pass membrane protein</topology>
    </subcellularLocation>
</comment>
<feature type="transmembrane region" description="Helical" evidence="7">
    <location>
        <begin position="440"/>
        <end position="462"/>
    </location>
</feature>
<feature type="domain" description="EccD-like transmembrane" evidence="8">
    <location>
        <begin position="129"/>
        <end position="498"/>
    </location>
</feature>
<dbReference type="InterPro" id="IPR024962">
    <property type="entry name" value="YukD-like"/>
</dbReference>
<dbReference type="RefSeq" id="WP_308480456.1">
    <property type="nucleotide sequence ID" value="NZ_OY726397.1"/>
</dbReference>
<feature type="transmembrane region" description="Helical" evidence="7">
    <location>
        <begin position="263"/>
        <end position="288"/>
    </location>
</feature>
<reference evidence="9 10" key="1">
    <citation type="submission" date="2023-08" db="EMBL/GenBank/DDBJ databases">
        <authorList>
            <person name="Folkvardsen B D."/>
            <person name="Norman A."/>
        </authorList>
    </citation>
    <scope>NUCLEOTIDE SEQUENCE [LARGE SCALE GENOMIC DNA]</scope>
    <source>
        <strain evidence="9 10">Mu0053</strain>
    </source>
</reference>